<comment type="similarity">
    <text evidence="3 8">Belongs to the peptidase M17 family.</text>
</comment>
<keyword evidence="11" id="KW-1185">Reference proteome</keyword>
<keyword evidence="4 8" id="KW-0031">Aminopeptidase</keyword>
<dbReference type="GO" id="GO:0030145">
    <property type="term" value="F:manganese ion binding"/>
    <property type="evidence" value="ECO:0007669"/>
    <property type="project" value="UniProtKB-UniRule"/>
</dbReference>
<dbReference type="AlphaFoldDB" id="A0A8J3QAM0"/>
<feature type="active site" evidence="8">
    <location>
        <position position="358"/>
    </location>
</feature>
<dbReference type="EC" id="3.4.11.1" evidence="8"/>
<name>A0A8J3QAM0_9ACTN</name>
<dbReference type="GO" id="GO:0070006">
    <property type="term" value="F:metalloaminopeptidase activity"/>
    <property type="evidence" value="ECO:0007669"/>
    <property type="project" value="InterPro"/>
</dbReference>
<dbReference type="Proteomes" id="UP000612899">
    <property type="component" value="Unassembled WGS sequence"/>
</dbReference>
<evidence type="ECO:0000256" key="2">
    <source>
        <dbReference type="ARBA" id="ARBA00000967"/>
    </source>
</evidence>
<comment type="cofactor">
    <cofactor evidence="8">
        <name>Mn(2+)</name>
        <dbReference type="ChEBI" id="CHEBI:29035"/>
    </cofactor>
    <text evidence="8">Binds 2 manganese ions per subunit.</text>
</comment>
<dbReference type="PROSITE" id="PS00631">
    <property type="entry name" value="CYTOSOL_AP"/>
    <property type="match status" value="1"/>
</dbReference>
<dbReference type="SUPFAM" id="SSF52949">
    <property type="entry name" value="Macro domain-like"/>
    <property type="match status" value="1"/>
</dbReference>
<feature type="binding site" evidence="8">
    <location>
        <position position="276"/>
    </location>
    <ligand>
        <name>Mn(2+)</name>
        <dbReference type="ChEBI" id="CHEBI:29035"/>
        <label>2</label>
    </ligand>
</feature>
<dbReference type="Gene3D" id="3.40.220.10">
    <property type="entry name" value="Leucine Aminopeptidase, subunit E, domain 1"/>
    <property type="match status" value="1"/>
</dbReference>
<dbReference type="InterPro" id="IPR000819">
    <property type="entry name" value="Peptidase_M17_C"/>
</dbReference>
<evidence type="ECO:0000256" key="3">
    <source>
        <dbReference type="ARBA" id="ARBA00009528"/>
    </source>
</evidence>
<dbReference type="InterPro" id="IPR008283">
    <property type="entry name" value="Peptidase_M17_N"/>
</dbReference>
<dbReference type="PRINTS" id="PR00481">
    <property type="entry name" value="LAMNOPPTDASE"/>
</dbReference>
<comment type="catalytic activity">
    <reaction evidence="2 8">
        <text>Release of an N-terminal amino acid, preferentially leucine, but not glutamic or aspartic acids.</text>
        <dbReference type="EC" id="3.4.11.10"/>
    </reaction>
</comment>
<dbReference type="GO" id="GO:0006508">
    <property type="term" value="P:proteolysis"/>
    <property type="evidence" value="ECO:0007669"/>
    <property type="project" value="UniProtKB-KW"/>
</dbReference>
<feature type="binding site" evidence="8">
    <location>
        <position position="295"/>
    </location>
    <ligand>
        <name>Mn(2+)</name>
        <dbReference type="ChEBI" id="CHEBI:29035"/>
        <label>2</label>
    </ligand>
</feature>
<feature type="binding site" evidence="8">
    <location>
        <position position="276"/>
    </location>
    <ligand>
        <name>Mn(2+)</name>
        <dbReference type="ChEBI" id="CHEBI:29035"/>
        <label>1</label>
    </ligand>
</feature>
<feature type="active site" evidence="8">
    <location>
        <position position="283"/>
    </location>
</feature>
<dbReference type="NCBIfam" id="NF002073">
    <property type="entry name" value="PRK00913.1-2"/>
    <property type="match status" value="1"/>
</dbReference>
<comment type="subcellular location">
    <subcellularLocation>
        <location evidence="8">Cytoplasm</location>
    </subcellularLocation>
</comment>
<evidence type="ECO:0000256" key="8">
    <source>
        <dbReference type="HAMAP-Rule" id="MF_00181"/>
    </source>
</evidence>
<keyword evidence="5 8" id="KW-0645">Protease</keyword>
<dbReference type="PANTHER" id="PTHR11963">
    <property type="entry name" value="LEUCINE AMINOPEPTIDASE-RELATED"/>
    <property type="match status" value="1"/>
</dbReference>
<dbReference type="SUPFAM" id="SSF53187">
    <property type="entry name" value="Zn-dependent exopeptidases"/>
    <property type="match status" value="1"/>
</dbReference>
<dbReference type="EMBL" id="BONY01000027">
    <property type="protein sequence ID" value="GIH06469.1"/>
    <property type="molecule type" value="Genomic_DNA"/>
</dbReference>
<dbReference type="RefSeq" id="WP_203910281.1">
    <property type="nucleotide sequence ID" value="NZ_BONY01000027.1"/>
</dbReference>
<dbReference type="InterPro" id="IPR043472">
    <property type="entry name" value="Macro_dom-like"/>
</dbReference>
<dbReference type="Gene3D" id="3.40.630.10">
    <property type="entry name" value="Zn peptidases"/>
    <property type="match status" value="1"/>
</dbReference>
<keyword evidence="8" id="KW-0479">Metal-binding</keyword>
<dbReference type="Pfam" id="PF02789">
    <property type="entry name" value="Peptidase_M17_N"/>
    <property type="match status" value="1"/>
</dbReference>
<evidence type="ECO:0000313" key="11">
    <source>
        <dbReference type="Proteomes" id="UP000612899"/>
    </source>
</evidence>
<sequence>MAATVNGFNPTPSRQHPAKVVVEAVSAGKVAAYLGGAVAVPISSTGEVPASAGLSRQALSEAGFDGRLGQTLVLPRSDGPPLVAVGVGDPDRLDTNALRDAAAAFSLAVGRQAHLAASLADLPGVPISVAAQAVVEGVLLARYHYGPLQRRATREALESLTLLVPAKADVDSATEGVHRGTTFAAATALARDLANTPPSRLTAARMAECAAEIAGGCGLEIEVFDREALIELGCGGLLGVNAGSAEPPRMIILRYRPASGEPSGHLCLVGKGIMYDSGGISLKPSDAVHATMKNDMSGAGAILAAMSALSELDCQVAVTGYLMCTDNMPSGTAMKLGDVISIHGGTTVEVLNTDAEGRLVMADALVMAAESQPDAIVDIATLTGACLRALGSEVAGLLGNNPALIDQIQAAAVATDEPVWQLPLDYRHRKQLDSDIADIKNMGGLNAGTITAALFLAEFVGGLPWAHLDIAGTAQNDAAALWRPAGCTGFGARLLLELATTFIGPEHKKPSATTASRGARA</sequence>
<gene>
    <name evidence="10" type="primary">pepA_1</name>
    <name evidence="8" type="synonym">pepA</name>
    <name evidence="10" type="ORF">Rhe02_45360</name>
</gene>
<comment type="caution">
    <text evidence="10">The sequence shown here is derived from an EMBL/GenBank/DDBJ whole genome shotgun (WGS) entry which is preliminary data.</text>
</comment>
<dbReference type="InterPro" id="IPR023042">
    <property type="entry name" value="Peptidase_M17_leu_NH2_pept"/>
</dbReference>
<dbReference type="GO" id="GO:0005737">
    <property type="term" value="C:cytoplasm"/>
    <property type="evidence" value="ECO:0007669"/>
    <property type="project" value="UniProtKB-SubCell"/>
</dbReference>
<proteinExistence type="inferred from homology"/>
<keyword evidence="8" id="KW-0963">Cytoplasm</keyword>
<feature type="domain" description="Cytosol aminopeptidase" evidence="9">
    <location>
        <begin position="352"/>
        <end position="359"/>
    </location>
</feature>
<evidence type="ECO:0000256" key="4">
    <source>
        <dbReference type="ARBA" id="ARBA00022438"/>
    </source>
</evidence>
<dbReference type="CDD" id="cd00433">
    <property type="entry name" value="Peptidase_M17"/>
    <property type="match status" value="1"/>
</dbReference>
<evidence type="ECO:0000256" key="1">
    <source>
        <dbReference type="ARBA" id="ARBA00000135"/>
    </source>
</evidence>
<accession>A0A8J3QAM0</accession>
<comment type="function">
    <text evidence="7 8">Presumably involved in the processing and regular turnover of intracellular proteins. Catalyzes the removal of unsubstituted N-terminal amino acids from various peptides.</text>
</comment>
<evidence type="ECO:0000256" key="7">
    <source>
        <dbReference type="ARBA" id="ARBA00049972"/>
    </source>
</evidence>
<evidence type="ECO:0000256" key="6">
    <source>
        <dbReference type="ARBA" id="ARBA00022801"/>
    </source>
</evidence>
<dbReference type="InterPro" id="IPR011356">
    <property type="entry name" value="Leucine_aapep/pepB"/>
</dbReference>
<comment type="catalytic activity">
    <reaction evidence="1 8">
        <text>Release of an N-terminal amino acid, Xaa-|-Yaa-, in which Xaa is preferably Leu, but may be other amino acids including Pro although not Arg or Lys, and Yaa may be Pro. Amino acid amides and methyl esters are also readily hydrolyzed, but rates on arylamides are exceedingly low.</text>
        <dbReference type="EC" id="3.4.11.1"/>
    </reaction>
</comment>
<keyword evidence="8" id="KW-0464">Manganese</keyword>
<reference evidence="10" key="1">
    <citation type="submission" date="2021-01" db="EMBL/GenBank/DDBJ databases">
        <title>Whole genome shotgun sequence of Rhizocola hellebori NBRC 109834.</title>
        <authorList>
            <person name="Komaki H."/>
            <person name="Tamura T."/>
        </authorList>
    </citation>
    <scope>NUCLEOTIDE SEQUENCE</scope>
    <source>
        <strain evidence="10">NBRC 109834</strain>
    </source>
</reference>
<feature type="binding site" evidence="8">
    <location>
        <position position="356"/>
    </location>
    <ligand>
        <name>Mn(2+)</name>
        <dbReference type="ChEBI" id="CHEBI:29035"/>
        <label>1</label>
    </ligand>
</feature>
<feature type="binding site" evidence="8">
    <location>
        <position position="271"/>
    </location>
    <ligand>
        <name>Mn(2+)</name>
        <dbReference type="ChEBI" id="CHEBI:29035"/>
        <label>2</label>
    </ligand>
</feature>
<evidence type="ECO:0000256" key="5">
    <source>
        <dbReference type="ARBA" id="ARBA00022670"/>
    </source>
</evidence>
<evidence type="ECO:0000313" key="10">
    <source>
        <dbReference type="EMBL" id="GIH06469.1"/>
    </source>
</evidence>
<feature type="binding site" evidence="8">
    <location>
        <position position="354"/>
    </location>
    <ligand>
        <name>Mn(2+)</name>
        <dbReference type="ChEBI" id="CHEBI:29035"/>
        <label>1</label>
    </ligand>
</feature>
<organism evidence="10 11">
    <name type="scientific">Rhizocola hellebori</name>
    <dbReference type="NCBI Taxonomy" id="1392758"/>
    <lineage>
        <taxon>Bacteria</taxon>
        <taxon>Bacillati</taxon>
        <taxon>Actinomycetota</taxon>
        <taxon>Actinomycetes</taxon>
        <taxon>Micromonosporales</taxon>
        <taxon>Micromonosporaceae</taxon>
        <taxon>Rhizocola</taxon>
    </lineage>
</organism>
<dbReference type="Pfam" id="PF00883">
    <property type="entry name" value="Peptidase_M17"/>
    <property type="match status" value="1"/>
</dbReference>
<evidence type="ECO:0000259" key="9">
    <source>
        <dbReference type="PROSITE" id="PS00631"/>
    </source>
</evidence>
<dbReference type="EC" id="3.4.11.10" evidence="8"/>
<keyword evidence="6 8" id="KW-0378">Hydrolase</keyword>
<dbReference type="PANTHER" id="PTHR11963:SF23">
    <property type="entry name" value="CYTOSOL AMINOPEPTIDASE"/>
    <property type="match status" value="1"/>
</dbReference>
<feature type="binding site" evidence="8">
    <location>
        <position position="356"/>
    </location>
    <ligand>
        <name>Mn(2+)</name>
        <dbReference type="ChEBI" id="CHEBI:29035"/>
        <label>2</label>
    </ligand>
</feature>
<dbReference type="HAMAP" id="MF_00181">
    <property type="entry name" value="Cytosol_peptidase_M17"/>
    <property type="match status" value="1"/>
</dbReference>
<protein>
    <recommendedName>
        <fullName evidence="8">Probable cytosol aminopeptidase</fullName>
        <ecNumber evidence="8">3.4.11.1</ecNumber>
    </recommendedName>
    <alternativeName>
        <fullName evidence="8">Leucine aminopeptidase</fullName>
        <shortName evidence="8">LAP</shortName>
        <ecNumber evidence="8">3.4.11.10</ecNumber>
    </alternativeName>
    <alternativeName>
        <fullName evidence="8">Leucyl aminopeptidase</fullName>
    </alternativeName>
</protein>